<dbReference type="EMBL" id="CP001398">
    <property type="protein sequence ID" value="ACS33280.1"/>
    <property type="molecule type" value="Genomic_DNA"/>
</dbReference>
<sequence>MRVTFERVVVVEGSPENLEKFLGENTFVYWVKGPNGEIWSLAPDFIRERYEGHFYLVDFEEESFLLASTVTLKLPVLGNRVARFEGKRKAVARRVKLHLIDPFRRILMLQKKWKRGHRQGLLSGLSIRPLCMA</sequence>
<dbReference type="eggNOG" id="ENOG502N5PE">
    <property type="taxonomic scope" value="Archaea"/>
</dbReference>
<dbReference type="STRING" id="593117.TGAM_0778"/>
<evidence type="ECO:0000313" key="1">
    <source>
        <dbReference type="EMBL" id="ACS33280.1"/>
    </source>
</evidence>
<dbReference type="AlphaFoldDB" id="C5A4W8"/>
<dbReference type="PATRIC" id="fig|593117.10.peg.774"/>
<proteinExistence type="predicted"/>
<dbReference type="KEGG" id="tga:TGAM_0778"/>
<name>C5A4W8_THEGJ</name>
<accession>C5A4W8</accession>
<protein>
    <submittedName>
        <fullName evidence="1">Uncharacterized protein</fullName>
    </submittedName>
</protein>
<dbReference type="HOGENOM" id="CLU_1902041_0_0_2"/>
<dbReference type="Proteomes" id="UP000001488">
    <property type="component" value="Chromosome"/>
</dbReference>
<dbReference type="PaxDb" id="593117-TGAM_0778"/>
<evidence type="ECO:0000313" key="2">
    <source>
        <dbReference type="Proteomes" id="UP000001488"/>
    </source>
</evidence>
<reference evidence="1 2" key="1">
    <citation type="journal article" date="2007" name="Genome Biol.">
        <title>Genome analysis and genome-wide proteomics of Thermococcus gammatolerans, the most radioresistant organism known amongst the Archaea.</title>
        <authorList>
            <person name="Zivanovic Y."/>
            <person name="Armengaud J."/>
            <person name="Lagorce A."/>
            <person name="Leplat C."/>
            <person name="Guerin P."/>
            <person name="Dutertre M."/>
            <person name="Anthouard V."/>
            <person name="Forterre P."/>
            <person name="Wincker P."/>
            <person name="Confalonieri F."/>
        </authorList>
    </citation>
    <scope>NUCLEOTIDE SEQUENCE [LARGE SCALE GENOMIC DNA]</scope>
    <source>
        <strain evidence="2">DSM 15229 / JCM 11827 / EJ3</strain>
    </source>
</reference>
<organism evidence="1 2">
    <name type="scientific">Thermococcus gammatolerans (strain DSM 15229 / JCM 11827 / EJ3)</name>
    <dbReference type="NCBI Taxonomy" id="593117"/>
    <lineage>
        <taxon>Archaea</taxon>
        <taxon>Methanobacteriati</taxon>
        <taxon>Methanobacteriota</taxon>
        <taxon>Thermococci</taxon>
        <taxon>Thermococcales</taxon>
        <taxon>Thermococcaceae</taxon>
        <taxon>Thermococcus</taxon>
    </lineage>
</organism>
<keyword evidence="2" id="KW-1185">Reference proteome</keyword>
<gene>
    <name evidence="1" type="ordered locus">TGAM_0778</name>
</gene>